<dbReference type="InterPro" id="IPR001623">
    <property type="entry name" value="DnaJ_domain"/>
</dbReference>
<feature type="region of interest" description="Disordered" evidence="1">
    <location>
        <begin position="255"/>
        <end position="295"/>
    </location>
</feature>
<organism evidence="3 4">
    <name type="scientific">Penicillium canescens</name>
    <dbReference type="NCBI Taxonomy" id="5083"/>
    <lineage>
        <taxon>Eukaryota</taxon>
        <taxon>Fungi</taxon>
        <taxon>Dikarya</taxon>
        <taxon>Ascomycota</taxon>
        <taxon>Pezizomycotina</taxon>
        <taxon>Eurotiomycetes</taxon>
        <taxon>Eurotiomycetidae</taxon>
        <taxon>Eurotiales</taxon>
        <taxon>Aspergillaceae</taxon>
        <taxon>Penicillium</taxon>
    </lineage>
</organism>
<evidence type="ECO:0000259" key="2">
    <source>
        <dbReference type="PROSITE" id="PS50076"/>
    </source>
</evidence>
<feature type="region of interest" description="Disordered" evidence="1">
    <location>
        <begin position="132"/>
        <end position="214"/>
    </location>
</feature>
<dbReference type="Proteomes" id="UP001219568">
    <property type="component" value="Unassembled WGS sequence"/>
</dbReference>
<dbReference type="PANTHER" id="PTHR44873">
    <property type="entry name" value="DNAJ HOMOLOG SUBFAMILY C MEMBER 30, MITOCHONDRIAL"/>
    <property type="match status" value="1"/>
</dbReference>
<feature type="domain" description="J" evidence="2">
    <location>
        <begin position="69"/>
        <end position="134"/>
    </location>
</feature>
<dbReference type="EMBL" id="JAQJZL010000014">
    <property type="protein sequence ID" value="KAJ6030229.1"/>
    <property type="molecule type" value="Genomic_DNA"/>
</dbReference>
<accession>A0AAD6I3X8</accession>
<dbReference type="AlphaFoldDB" id="A0AAD6I3X8"/>
<evidence type="ECO:0000313" key="3">
    <source>
        <dbReference type="EMBL" id="KAJ6030229.1"/>
    </source>
</evidence>
<dbReference type="PROSITE" id="PS00636">
    <property type="entry name" value="DNAJ_1"/>
    <property type="match status" value="1"/>
</dbReference>
<feature type="compositionally biased region" description="Gly residues" evidence="1">
    <location>
        <begin position="191"/>
        <end position="200"/>
    </location>
</feature>
<dbReference type="InterPro" id="IPR018253">
    <property type="entry name" value="DnaJ_domain_CS"/>
</dbReference>
<dbReference type="CDD" id="cd06257">
    <property type="entry name" value="DnaJ"/>
    <property type="match status" value="1"/>
</dbReference>
<feature type="compositionally biased region" description="Polar residues" evidence="1">
    <location>
        <begin position="19"/>
        <end position="31"/>
    </location>
</feature>
<comment type="caution">
    <text evidence="3">The sequence shown here is derived from an EMBL/GenBank/DDBJ whole genome shotgun (WGS) entry which is preliminary data.</text>
</comment>
<dbReference type="InterPro" id="IPR036869">
    <property type="entry name" value="J_dom_sf"/>
</dbReference>
<sequence>MPSPRVTAIFLSPRAKAPSPQTYTHTLSTQPLRPRPNQPPNHHQETNRLPKPQIHNFTTSNTRQAREPNFYEILDVPISSTPAEIKKQFYALSLRHHPDRNRSDPEASQRFARISAAYNVLSNAQKRATYDRDHGLHAPPSYNPSSSSSPGHTHAHPMGSHSSYAGSRPASGLSKRRGAFHGPPPSFYDQGGYGATGRQGEGYSPGKAGSGAGAGAGGFASSAGFGDRSGTGAGGKDADPEDWVGFINRNPLHHFNARGHFRTQAAEDQRRRERRTRAGRAAAQKHAAESGARAGFGGGGDDTFARFLIVSGVLVVAGGISGLFKWPAATPTAADVVERGKVRRRKEALP</sequence>
<name>A0AAD6I3X8_PENCN</name>
<dbReference type="SUPFAM" id="SSF46565">
    <property type="entry name" value="Chaperone J-domain"/>
    <property type="match status" value="1"/>
</dbReference>
<keyword evidence="4" id="KW-1185">Reference proteome</keyword>
<dbReference type="PANTHER" id="PTHR44873:SF1">
    <property type="entry name" value="DNAJ HOMOLOG SUBFAMILY C MEMBER 30, MITOCHONDRIAL"/>
    <property type="match status" value="1"/>
</dbReference>
<reference evidence="3" key="1">
    <citation type="journal article" date="2023" name="IMA Fungus">
        <title>Comparative genomic study of the Penicillium genus elucidates a diverse pangenome and 15 lateral gene transfer events.</title>
        <authorList>
            <person name="Petersen C."/>
            <person name="Sorensen T."/>
            <person name="Nielsen M.R."/>
            <person name="Sondergaard T.E."/>
            <person name="Sorensen J.L."/>
            <person name="Fitzpatrick D.A."/>
            <person name="Frisvad J.C."/>
            <person name="Nielsen K.L."/>
        </authorList>
    </citation>
    <scope>NUCLEOTIDE SEQUENCE</scope>
    <source>
        <strain evidence="3">IBT 15450</strain>
    </source>
</reference>
<protein>
    <recommendedName>
        <fullName evidence="2">J domain-containing protein</fullName>
    </recommendedName>
</protein>
<gene>
    <name evidence="3" type="ORF">N7460_010495</name>
</gene>
<dbReference type="Pfam" id="PF00226">
    <property type="entry name" value="DnaJ"/>
    <property type="match status" value="1"/>
</dbReference>
<dbReference type="PRINTS" id="PR00625">
    <property type="entry name" value="JDOMAIN"/>
</dbReference>
<reference evidence="3" key="2">
    <citation type="submission" date="2023-01" db="EMBL/GenBank/DDBJ databases">
        <authorList>
            <person name="Petersen C."/>
        </authorList>
    </citation>
    <scope>NUCLEOTIDE SEQUENCE</scope>
    <source>
        <strain evidence="3">IBT 15450</strain>
    </source>
</reference>
<feature type="region of interest" description="Disordered" evidence="1">
    <location>
        <begin position="1"/>
        <end position="68"/>
    </location>
</feature>
<evidence type="ECO:0000313" key="4">
    <source>
        <dbReference type="Proteomes" id="UP001219568"/>
    </source>
</evidence>
<dbReference type="Gene3D" id="1.10.287.110">
    <property type="entry name" value="DnaJ domain"/>
    <property type="match status" value="1"/>
</dbReference>
<dbReference type="PROSITE" id="PS50076">
    <property type="entry name" value="DNAJ_2"/>
    <property type="match status" value="1"/>
</dbReference>
<dbReference type="InterPro" id="IPR053025">
    <property type="entry name" value="Mito_ATP_Synthase-Asso"/>
</dbReference>
<evidence type="ECO:0000256" key="1">
    <source>
        <dbReference type="SAM" id="MobiDB-lite"/>
    </source>
</evidence>
<feature type="compositionally biased region" description="Low complexity" evidence="1">
    <location>
        <begin position="139"/>
        <end position="150"/>
    </location>
</feature>
<proteinExistence type="predicted"/>
<dbReference type="SMART" id="SM00271">
    <property type="entry name" value="DnaJ"/>
    <property type="match status" value="1"/>
</dbReference>